<dbReference type="Pfam" id="PF13671">
    <property type="entry name" value="AAA_33"/>
    <property type="match status" value="1"/>
</dbReference>
<accession>A0ABT9IZZ9</accession>
<evidence type="ECO:0000313" key="2">
    <source>
        <dbReference type="Proteomes" id="UP001231941"/>
    </source>
</evidence>
<sequence length="175" mass="20092">MFFLQMSGFPGSGKSTLAREIGKATNAVIVDHDIVKSALMESLNKVDLDDKKLGKVSYNIDWSFIDFILLQGHSVILDSPCLYTEMVERGLELSKKHNVKFKYVECILEDINEINTRLKSRKRMRSQIQQVHSEESFMKWIKNSKKPSNINTLTIDSSQPLDSYINGVIKYLEEE</sequence>
<protein>
    <submittedName>
        <fullName evidence="1">AAA family ATPase</fullName>
    </submittedName>
</protein>
<dbReference type="PANTHER" id="PTHR37807:SF3">
    <property type="entry name" value="OS07G0160300 PROTEIN"/>
    <property type="match status" value="1"/>
</dbReference>
<dbReference type="PANTHER" id="PTHR37807">
    <property type="entry name" value="OS07G0160300 PROTEIN"/>
    <property type="match status" value="1"/>
</dbReference>
<evidence type="ECO:0000313" key="1">
    <source>
        <dbReference type="EMBL" id="MDP5274936.1"/>
    </source>
</evidence>
<organism evidence="1 2">
    <name type="scientific">Chengkuizengella axinellae</name>
    <dbReference type="NCBI Taxonomy" id="3064388"/>
    <lineage>
        <taxon>Bacteria</taxon>
        <taxon>Bacillati</taxon>
        <taxon>Bacillota</taxon>
        <taxon>Bacilli</taxon>
        <taxon>Bacillales</taxon>
        <taxon>Paenibacillaceae</taxon>
        <taxon>Chengkuizengella</taxon>
    </lineage>
</organism>
<name>A0ABT9IZZ9_9BACL</name>
<proteinExistence type="predicted"/>
<dbReference type="Gene3D" id="3.40.50.300">
    <property type="entry name" value="P-loop containing nucleotide triphosphate hydrolases"/>
    <property type="match status" value="1"/>
</dbReference>
<gene>
    <name evidence="1" type="ORF">Q5Y73_12525</name>
</gene>
<dbReference type="InterPro" id="IPR027417">
    <property type="entry name" value="P-loop_NTPase"/>
</dbReference>
<dbReference type="Proteomes" id="UP001231941">
    <property type="component" value="Unassembled WGS sequence"/>
</dbReference>
<dbReference type="EMBL" id="JAVAMP010000005">
    <property type="protein sequence ID" value="MDP5274936.1"/>
    <property type="molecule type" value="Genomic_DNA"/>
</dbReference>
<keyword evidence="2" id="KW-1185">Reference proteome</keyword>
<dbReference type="RefSeq" id="WP_305992246.1">
    <property type="nucleotide sequence ID" value="NZ_JAVAMP010000005.1"/>
</dbReference>
<comment type="caution">
    <text evidence="1">The sequence shown here is derived from an EMBL/GenBank/DDBJ whole genome shotgun (WGS) entry which is preliminary data.</text>
</comment>
<reference evidence="1 2" key="1">
    <citation type="submission" date="2023-08" db="EMBL/GenBank/DDBJ databases">
        <authorList>
            <person name="Park J.-S."/>
        </authorList>
    </citation>
    <scope>NUCLEOTIDE SEQUENCE [LARGE SCALE GENOMIC DNA]</scope>
    <source>
        <strain evidence="1 2">2205SS18-9</strain>
    </source>
</reference>
<dbReference type="SUPFAM" id="SSF52540">
    <property type="entry name" value="P-loop containing nucleoside triphosphate hydrolases"/>
    <property type="match status" value="1"/>
</dbReference>